<feature type="domain" description="CBS" evidence="3">
    <location>
        <begin position="99"/>
        <end position="156"/>
    </location>
</feature>
<dbReference type="Gene3D" id="3.30.2130.10">
    <property type="entry name" value="VC0802-like"/>
    <property type="match status" value="1"/>
</dbReference>
<dbReference type="InterPro" id="IPR045865">
    <property type="entry name" value="ACT-like_dom_sf"/>
</dbReference>
<evidence type="ECO:0000259" key="3">
    <source>
        <dbReference type="PROSITE" id="PS51371"/>
    </source>
</evidence>
<dbReference type="HOGENOM" id="CLU_040681_6_0_7"/>
<dbReference type="PANTHER" id="PTHR43080">
    <property type="entry name" value="CBS DOMAIN-CONTAINING PROTEIN CBSX3, MITOCHONDRIAL"/>
    <property type="match status" value="1"/>
</dbReference>
<dbReference type="SUPFAM" id="SSF55021">
    <property type="entry name" value="ACT-like"/>
    <property type="match status" value="1"/>
</dbReference>
<dbReference type="PANTHER" id="PTHR43080:SF2">
    <property type="entry name" value="CBS DOMAIN-CONTAINING PROTEIN"/>
    <property type="match status" value="1"/>
</dbReference>
<dbReference type="Gene3D" id="3.10.580.10">
    <property type="entry name" value="CBS-domain"/>
    <property type="match status" value="1"/>
</dbReference>
<dbReference type="KEGG" id="dps:DP1263"/>
<dbReference type="eggNOG" id="COG0517">
    <property type="taxonomic scope" value="Bacteria"/>
</dbReference>
<dbReference type="AlphaFoldDB" id="Q6ANT2"/>
<dbReference type="STRING" id="177439.DP1263"/>
<dbReference type="SMART" id="SM00116">
    <property type="entry name" value="CBS"/>
    <property type="match status" value="2"/>
</dbReference>
<accession>Q6ANT2</accession>
<sequence length="240" mass="26762">MKTTASLLPPHTLQENFMYIGHIMHTDLVTISPTTNLVTARKIMDSKSFDHLLVVNNRGVLEGILSDKDLKQNWASPATTLSVYELTSLLEQVQVKSIMVKTVLTITVSTTVERAAYIMQQNNISALPVLDNNRLAGIITSTDVMGVLLTAIGMDEQSARLSVYVKDNIGAFAEIVQALKEEQINLQSIFSCPAHKYPGIQQLIFRIATCDVARATRALEERKFKIVNEYVEDIRPFIPE</sequence>
<dbReference type="CDD" id="cd04584">
    <property type="entry name" value="CBS_pair_AcuB_like"/>
    <property type="match status" value="1"/>
</dbReference>
<feature type="domain" description="CBS" evidence="3">
    <location>
        <begin position="24"/>
        <end position="80"/>
    </location>
</feature>
<proteinExistence type="predicted"/>
<dbReference type="InterPro" id="IPR002912">
    <property type="entry name" value="ACT_dom"/>
</dbReference>
<gene>
    <name evidence="5" type="ordered locus">DP1263</name>
</gene>
<feature type="domain" description="ACT" evidence="4">
    <location>
        <begin position="160"/>
        <end position="240"/>
    </location>
</feature>
<keyword evidence="6" id="KW-1185">Reference proteome</keyword>
<organism evidence="5 6">
    <name type="scientific">Desulfotalea psychrophila (strain LSv54 / DSM 12343)</name>
    <dbReference type="NCBI Taxonomy" id="177439"/>
    <lineage>
        <taxon>Bacteria</taxon>
        <taxon>Pseudomonadati</taxon>
        <taxon>Thermodesulfobacteriota</taxon>
        <taxon>Desulfobulbia</taxon>
        <taxon>Desulfobulbales</taxon>
        <taxon>Desulfocapsaceae</taxon>
        <taxon>Desulfotalea</taxon>
    </lineage>
</organism>
<dbReference type="CDD" id="cd04882">
    <property type="entry name" value="ACT_Bt0572_2"/>
    <property type="match status" value="1"/>
</dbReference>
<evidence type="ECO:0000313" key="6">
    <source>
        <dbReference type="Proteomes" id="UP000000602"/>
    </source>
</evidence>
<reference evidence="6" key="1">
    <citation type="journal article" date="2004" name="Environ. Microbiol.">
        <title>The genome of Desulfotalea psychrophila, a sulfate-reducing bacterium from permanently cold Arctic sediments.</title>
        <authorList>
            <person name="Rabus R."/>
            <person name="Ruepp A."/>
            <person name="Frickey T."/>
            <person name="Rattei T."/>
            <person name="Fartmann B."/>
            <person name="Stark M."/>
            <person name="Bauer M."/>
            <person name="Zibat A."/>
            <person name="Lombardot T."/>
            <person name="Becker I."/>
            <person name="Amann J."/>
            <person name="Gellner K."/>
            <person name="Teeling H."/>
            <person name="Leuschner W.D."/>
            <person name="Gloeckner F.-O."/>
            <person name="Lupas A.N."/>
            <person name="Amann R."/>
            <person name="Klenk H.-P."/>
        </authorList>
    </citation>
    <scope>NUCLEOTIDE SEQUENCE [LARGE SCALE GENOMIC DNA]</scope>
    <source>
        <strain evidence="6">DSM 12343 / LSv54</strain>
    </source>
</reference>
<keyword evidence="1 2" id="KW-0129">CBS domain</keyword>
<dbReference type="InterPro" id="IPR051257">
    <property type="entry name" value="Diverse_CBS-Domain"/>
</dbReference>
<evidence type="ECO:0000313" key="5">
    <source>
        <dbReference type="EMBL" id="CAG35992.1"/>
    </source>
</evidence>
<dbReference type="PROSITE" id="PS51371">
    <property type="entry name" value="CBS"/>
    <property type="match status" value="2"/>
</dbReference>
<dbReference type="InterPro" id="IPR046342">
    <property type="entry name" value="CBS_dom_sf"/>
</dbReference>
<dbReference type="Pfam" id="PF00571">
    <property type="entry name" value="CBS"/>
    <property type="match status" value="2"/>
</dbReference>
<evidence type="ECO:0000256" key="1">
    <source>
        <dbReference type="ARBA" id="ARBA00023122"/>
    </source>
</evidence>
<evidence type="ECO:0000256" key="2">
    <source>
        <dbReference type="PROSITE-ProRule" id="PRU00703"/>
    </source>
</evidence>
<evidence type="ECO:0000259" key="4">
    <source>
        <dbReference type="PROSITE" id="PS51671"/>
    </source>
</evidence>
<protein>
    <submittedName>
        <fullName evidence="5">Related to acetoin utilization protein (AcuB)</fullName>
    </submittedName>
</protein>
<dbReference type="InterPro" id="IPR000644">
    <property type="entry name" value="CBS_dom"/>
</dbReference>
<name>Q6ANT2_DESPS</name>
<dbReference type="PROSITE" id="PS51671">
    <property type="entry name" value="ACT"/>
    <property type="match status" value="1"/>
</dbReference>
<dbReference type="EMBL" id="CR522870">
    <property type="protein sequence ID" value="CAG35992.1"/>
    <property type="molecule type" value="Genomic_DNA"/>
</dbReference>
<dbReference type="SUPFAM" id="SSF54631">
    <property type="entry name" value="CBS-domain pair"/>
    <property type="match status" value="1"/>
</dbReference>
<dbReference type="Proteomes" id="UP000000602">
    <property type="component" value="Chromosome"/>
</dbReference>